<evidence type="ECO:0000313" key="3">
    <source>
        <dbReference type="Proteomes" id="UP000652761"/>
    </source>
</evidence>
<sequence length="248" mass="27021">MKIGENGGKRFLAMSSMSSKNFVGFELEEQGLDLEQAFSPRTLPSFGLSSKSSKSQQRIRVGHGEVGASTIWMPTLSPASSDVDVNVSDLHVLQSRISGSKLAHPLGSSPQRSERVHINPCGTGEAPLLYLNPSATPWLREGVAECRPVRTSRDVRSGWSSRPRHRRVLYFPHRRLWINEYSCKRGAPAPAAVAAAAPATGRPGRPRAPTRVFSLAREDAEQAEHVTEGVVGDTPLEETVESDSERGE</sequence>
<protein>
    <submittedName>
        <fullName evidence="2">Uncharacterized protein</fullName>
    </submittedName>
</protein>
<name>A0A843V823_COLES</name>
<evidence type="ECO:0000313" key="2">
    <source>
        <dbReference type="EMBL" id="MQL92491.1"/>
    </source>
</evidence>
<accession>A0A843V823</accession>
<gene>
    <name evidence="2" type="ORF">Taro_025114</name>
</gene>
<keyword evidence="3" id="KW-1185">Reference proteome</keyword>
<feature type="region of interest" description="Disordered" evidence="1">
    <location>
        <begin position="218"/>
        <end position="248"/>
    </location>
</feature>
<reference evidence="2" key="1">
    <citation type="submission" date="2017-07" db="EMBL/GenBank/DDBJ databases">
        <title>Taro Niue Genome Assembly and Annotation.</title>
        <authorList>
            <person name="Atibalentja N."/>
            <person name="Keating K."/>
            <person name="Fields C.J."/>
        </authorList>
    </citation>
    <scope>NUCLEOTIDE SEQUENCE</scope>
    <source>
        <strain evidence="2">Niue_2</strain>
        <tissue evidence="2">Leaf</tissue>
    </source>
</reference>
<organism evidence="2 3">
    <name type="scientific">Colocasia esculenta</name>
    <name type="common">Wild taro</name>
    <name type="synonym">Arum esculentum</name>
    <dbReference type="NCBI Taxonomy" id="4460"/>
    <lineage>
        <taxon>Eukaryota</taxon>
        <taxon>Viridiplantae</taxon>
        <taxon>Streptophyta</taxon>
        <taxon>Embryophyta</taxon>
        <taxon>Tracheophyta</taxon>
        <taxon>Spermatophyta</taxon>
        <taxon>Magnoliopsida</taxon>
        <taxon>Liliopsida</taxon>
        <taxon>Araceae</taxon>
        <taxon>Aroideae</taxon>
        <taxon>Colocasieae</taxon>
        <taxon>Colocasia</taxon>
    </lineage>
</organism>
<proteinExistence type="predicted"/>
<feature type="compositionally biased region" description="Basic and acidic residues" evidence="1">
    <location>
        <begin position="218"/>
        <end position="227"/>
    </location>
</feature>
<dbReference type="AlphaFoldDB" id="A0A843V823"/>
<evidence type="ECO:0000256" key="1">
    <source>
        <dbReference type="SAM" id="MobiDB-lite"/>
    </source>
</evidence>
<dbReference type="EMBL" id="NMUH01001453">
    <property type="protein sequence ID" value="MQL92491.1"/>
    <property type="molecule type" value="Genomic_DNA"/>
</dbReference>
<comment type="caution">
    <text evidence="2">The sequence shown here is derived from an EMBL/GenBank/DDBJ whole genome shotgun (WGS) entry which is preliminary data.</text>
</comment>
<dbReference type="Proteomes" id="UP000652761">
    <property type="component" value="Unassembled WGS sequence"/>
</dbReference>